<dbReference type="STRING" id="393762.SAMN05660472_00802"/>
<dbReference type="PIRSF" id="PIRSF028063">
    <property type="entry name" value="UCP028063"/>
    <property type="match status" value="1"/>
</dbReference>
<feature type="domain" description="DUF2726" evidence="2">
    <location>
        <begin position="45"/>
        <end position="165"/>
    </location>
</feature>
<proteinExistence type="predicted"/>
<dbReference type="Gene3D" id="3.30.65.10">
    <property type="entry name" value="Bacterial Topoisomerase I, domain 1"/>
    <property type="match status" value="1"/>
</dbReference>
<sequence length="230" mass="26317">MSNNNSGCLSVLFPFLKLTGKQHEECQELPNIEKEKLPYAKRDDFLSPSELSFYKVLRQAVGEEILICPKVGLKEIFFVKTRDRGGFSTYHNKIDRKHVDFLLCRTDNLQPICGIELDDTSHQKQSRIERDNFVEEVFETSNLPLLRFKNRVSYTFSEVKESLDKVLNGIDIKAAETAESISGEELTIPICPKCGIPMVKRTVSKGENKGKEFYGCPNFPRCRETVDVEK</sequence>
<dbReference type="Proteomes" id="UP000198718">
    <property type="component" value="Unassembled WGS sequence"/>
</dbReference>
<feature type="domain" description="DNA topoisomerase type IA zn finger" evidence="1">
    <location>
        <begin position="190"/>
        <end position="228"/>
    </location>
</feature>
<protein>
    <submittedName>
        <fullName evidence="3">Topoisomerase DNA binding C4 zinc finger</fullName>
    </submittedName>
</protein>
<accession>A0A1G8ZBQ0</accession>
<evidence type="ECO:0000259" key="1">
    <source>
        <dbReference type="Pfam" id="PF01396"/>
    </source>
</evidence>
<dbReference type="InterPro" id="IPR024402">
    <property type="entry name" value="DUF2726"/>
</dbReference>
<dbReference type="RefSeq" id="WP_090550573.1">
    <property type="nucleotide sequence ID" value="NZ_FNFP01000001.1"/>
</dbReference>
<dbReference type="GO" id="GO:0006265">
    <property type="term" value="P:DNA topological change"/>
    <property type="evidence" value="ECO:0007669"/>
    <property type="project" value="InterPro"/>
</dbReference>
<dbReference type="SUPFAM" id="SSF57783">
    <property type="entry name" value="Zinc beta-ribbon"/>
    <property type="match status" value="1"/>
</dbReference>
<reference evidence="3 4" key="1">
    <citation type="submission" date="2016-10" db="EMBL/GenBank/DDBJ databases">
        <authorList>
            <person name="de Groot N.N."/>
        </authorList>
    </citation>
    <scope>NUCLEOTIDE SEQUENCE [LARGE SCALE GENOMIC DNA]</scope>
    <source>
        <strain evidence="3 4">DSM 18346</strain>
    </source>
</reference>
<dbReference type="AlphaFoldDB" id="A0A1G8ZBQ0"/>
<dbReference type="GO" id="GO:0005694">
    <property type="term" value="C:chromosome"/>
    <property type="evidence" value="ECO:0007669"/>
    <property type="project" value="InterPro"/>
</dbReference>
<evidence type="ECO:0000313" key="3">
    <source>
        <dbReference type="EMBL" id="SDK12438.1"/>
    </source>
</evidence>
<keyword evidence="3" id="KW-0413">Isomerase</keyword>
<gene>
    <name evidence="3" type="ORF">SAMN05660472_00802</name>
</gene>
<dbReference type="Pfam" id="PF01396">
    <property type="entry name" value="Zn_ribbon_Top1"/>
    <property type="match status" value="1"/>
</dbReference>
<dbReference type="GO" id="GO:0003677">
    <property type="term" value="F:DNA binding"/>
    <property type="evidence" value="ECO:0007669"/>
    <property type="project" value="InterPro"/>
</dbReference>
<keyword evidence="4" id="KW-1185">Reference proteome</keyword>
<name>A0A1G8ZBQ0_9FIRM</name>
<evidence type="ECO:0000259" key="2">
    <source>
        <dbReference type="Pfam" id="PF10881"/>
    </source>
</evidence>
<dbReference type="Pfam" id="PF10881">
    <property type="entry name" value="DUF2726"/>
    <property type="match status" value="1"/>
</dbReference>
<dbReference type="InterPro" id="IPR013498">
    <property type="entry name" value="Topo_IA_Znf"/>
</dbReference>
<organism evidence="3 4">
    <name type="scientific">Natronincola ferrireducens</name>
    <dbReference type="NCBI Taxonomy" id="393762"/>
    <lineage>
        <taxon>Bacteria</taxon>
        <taxon>Bacillati</taxon>
        <taxon>Bacillota</taxon>
        <taxon>Clostridia</taxon>
        <taxon>Peptostreptococcales</taxon>
        <taxon>Natronincolaceae</taxon>
        <taxon>Natronincola</taxon>
    </lineage>
</organism>
<dbReference type="GO" id="GO:0003916">
    <property type="term" value="F:DNA topoisomerase activity"/>
    <property type="evidence" value="ECO:0007669"/>
    <property type="project" value="InterPro"/>
</dbReference>
<dbReference type="InterPro" id="IPR014538">
    <property type="entry name" value="UCP028063_topo_Znf"/>
</dbReference>
<evidence type="ECO:0000313" key="4">
    <source>
        <dbReference type="Proteomes" id="UP000198718"/>
    </source>
</evidence>
<dbReference type="EMBL" id="FNFP01000001">
    <property type="protein sequence ID" value="SDK12438.1"/>
    <property type="molecule type" value="Genomic_DNA"/>
</dbReference>
<dbReference type="OrthoDB" id="9813328at2"/>